<dbReference type="Proteomes" id="UP001151760">
    <property type="component" value="Unassembled WGS sequence"/>
</dbReference>
<dbReference type="EMBL" id="BQNB010010924">
    <property type="protein sequence ID" value="GJS83765.1"/>
    <property type="molecule type" value="Genomic_DNA"/>
</dbReference>
<proteinExistence type="predicted"/>
<sequence>MEMKPDIESMTINEYLEYEAAMKRQLWDNVRSRRSPTNYDEADFDSFHRNKSNTFNYPFSHNLPPPDPCSLHVQPYPKNYLVSTNVSNDDVYLEEDQEEDGDDGDIFYMWDITVEDVERIREFLTPKVPDEMDEVIQPLIPQPIHTTPPNDDYVARATKSILDELLEDEIVNVTIVDEEPYRLCTSGGAWILNKLRGSIANRTSWMLYRWLVKFPVILDIVRGSRLGAWLRACWTLYKTSGRMGVELSLDLFLPSIF</sequence>
<protein>
    <recommendedName>
        <fullName evidence="3">Reverse transcriptase</fullName>
    </recommendedName>
</protein>
<evidence type="ECO:0000313" key="1">
    <source>
        <dbReference type="EMBL" id="GJS83765.1"/>
    </source>
</evidence>
<comment type="caution">
    <text evidence="1">The sequence shown here is derived from an EMBL/GenBank/DDBJ whole genome shotgun (WGS) entry which is preliminary data.</text>
</comment>
<evidence type="ECO:0000313" key="2">
    <source>
        <dbReference type="Proteomes" id="UP001151760"/>
    </source>
</evidence>
<reference evidence="1" key="2">
    <citation type="submission" date="2022-01" db="EMBL/GenBank/DDBJ databases">
        <authorList>
            <person name="Yamashiro T."/>
            <person name="Shiraishi A."/>
            <person name="Satake H."/>
            <person name="Nakayama K."/>
        </authorList>
    </citation>
    <scope>NUCLEOTIDE SEQUENCE</scope>
</reference>
<name>A0ABQ4Z1V3_9ASTR</name>
<gene>
    <name evidence="1" type="ORF">Tco_0750306</name>
</gene>
<keyword evidence="2" id="KW-1185">Reference proteome</keyword>
<accession>A0ABQ4Z1V3</accession>
<organism evidence="1 2">
    <name type="scientific">Tanacetum coccineum</name>
    <dbReference type="NCBI Taxonomy" id="301880"/>
    <lineage>
        <taxon>Eukaryota</taxon>
        <taxon>Viridiplantae</taxon>
        <taxon>Streptophyta</taxon>
        <taxon>Embryophyta</taxon>
        <taxon>Tracheophyta</taxon>
        <taxon>Spermatophyta</taxon>
        <taxon>Magnoliopsida</taxon>
        <taxon>eudicotyledons</taxon>
        <taxon>Gunneridae</taxon>
        <taxon>Pentapetalae</taxon>
        <taxon>asterids</taxon>
        <taxon>campanulids</taxon>
        <taxon>Asterales</taxon>
        <taxon>Asteraceae</taxon>
        <taxon>Asteroideae</taxon>
        <taxon>Anthemideae</taxon>
        <taxon>Anthemidinae</taxon>
        <taxon>Tanacetum</taxon>
    </lineage>
</organism>
<evidence type="ECO:0008006" key="3">
    <source>
        <dbReference type="Google" id="ProtNLM"/>
    </source>
</evidence>
<reference evidence="1" key="1">
    <citation type="journal article" date="2022" name="Int. J. Mol. Sci.">
        <title>Draft Genome of Tanacetum Coccineum: Genomic Comparison of Closely Related Tanacetum-Family Plants.</title>
        <authorList>
            <person name="Yamashiro T."/>
            <person name="Shiraishi A."/>
            <person name="Nakayama K."/>
            <person name="Satake H."/>
        </authorList>
    </citation>
    <scope>NUCLEOTIDE SEQUENCE</scope>
</reference>